<comment type="caution">
    <text evidence="8">The sequence shown here is derived from an EMBL/GenBank/DDBJ whole genome shotgun (WGS) entry which is preliminary data.</text>
</comment>
<feature type="region of interest" description="Disordered" evidence="5">
    <location>
        <begin position="40"/>
        <end position="204"/>
    </location>
</feature>
<feature type="signal peptide" evidence="6">
    <location>
        <begin position="1"/>
        <end position="31"/>
    </location>
</feature>
<dbReference type="OrthoDB" id="9814546at2"/>
<evidence type="ECO:0000256" key="2">
    <source>
        <dbReference type="ARBA" id="ARBA00023136"/>
    </source>
</evidence>
<dbReference type="PROSITE" id="PS51123">
    <property type="entry name" value="OMPA_2"/>
    <property type="match status" value="1"/>
</dbReference>
<dbReference type="InterPro" id="IPR036737">
    <property type="entry name" value="OmpA-like_sf"/>
</dbReference>
<dbReference type="RefSeq" id="WP_127785262.1">
    <property type="nucleotide sequence ID" value="NZ_SACL01000001.1"/>
</dbReference>
<feature type="domain" description="OmpA-like" evidence="7">
    <location>
        <begin position="205"/>
        <end position="324"/>
    </location>
</feature>
<dbReference type="Gene3D" id="3.30.1330.60">
    <property type="entry name" value="OmpA-like domain"/>
    <property type="match status" value="1"/>
</dbReference>
<sequence>MRNQLARCTALTGTLLTGTVLAFALAMPAQAQVDRRTQEMIESLQRRPIGPGTIDDDSARGMVRPGGESTTPAPSVPTLTPAPSVPTLTPAPQAQAPQPPVPPPPPSGQARPDPPPPTLAPPPPPPMAAPGPESSPPAFGQPRPEPVPPMARPRPEPAPMAPPPPQAFSPQPAPPPPPPVSVKPGAPVRPVPPPPPPGGMAVTTAPADVPAISLQVNFATGSARLEPNAVEDLARLGMALNSPQLRAFRFRIEGHTDTAGDAFANQVLSERRAGAVRDFLVARAGVAAFRLQVVGLGESQLLIPTPDEMPERRNRRVQILNLGP</sequence>
<dbReference type="EMBL" id="SACL01000001">
    <property type="protein sequence ID" value="RVT98791.1"/>
    <property type="molecule type" value="Genomic_DNA"/>
</dbReference>
<evidence type="ECO:0000256" key="3">
    <source>
        <dbReference type="ARBA" id="ARBA00023237"/>
    </source>
</evidence>
<dbReference type="Proteomes" id="UP000282957">
    <property type="component" value="Unassembled WGS sequence"/>
</dbReference>
<dbReference type="PRINTS" id="PR01217">
    <property type="entry name" value="PRICHEXTENSN"/>
</dbReference>
<dbReference type="InterPro" id="IPR006664">
    <property type="entry name" value="OMP_bac"/>
</dbReference>
<dbReference type="Pfam" id="PF00691">
    <property type="entry name" value="OmpA"/>
    <property type="match status" value="1"/>
</dbReference>
<dbReference type="PANTHER" id="PTHR30329">
    <property type="entry name" value="STATOR ELEMENT OF FLAGELLAR MOTOR COMPLEX"/>
    <property type="match status" value="1"/>
</dbReference>
<dbReference type="PRINTS" id="PR01021">
    <property type="entry name" value="OMPADOMAIN"/>
</dbReference>
<keyword evidence="9" id="KW-1185">Reference proteome</keyword>
<protein>
    <submittedName>
        <fullName evidence="8">OmpA family protein</fullName>
    </submittedName>
</protein>
<accession>A0A437MMC0</accession>
<dbReference type="SUPFAM" id="SSF103088">
    <property type="entry name" value="OmpA-like"/>
    <property type="match status" value="1"/>
</dbReference>
<name>A0A437MMC0_9PROT</name>
<evidence type="ECO:0000313" key="9">
    <source>
        <dbReference type="Proteomes" id="UP000282957"/>
    </source>
</evidence>
<keyword evidence="6" id="KW-0732">Signal</keyword>
<evidence type="ECO:0000256" key="5">
    <source>
        <dbReference type="SAM" id="MobiDB-lite"/>
    </source>
</evidence>
<dbReference type="AlphaFoldDB" id="A0A437MMC0"/>
<feature type="compositionally biased region" description="Pro residues" evidence="5">
    <location>
        <begin position="143"/>
        <end position="198"/>
    </location>
</feature>
<reference evidence="8 9" key="1">
    <citation type="submission" date="2019-01" db="EMBL/GenBank/DDBJ databases">
        <authorList>
            <person name="Chen W.-M."/>
        </authorList>
    </citation>
    <scope>NUCLEOTIDE SEQUENCE [LARGE SCALE GENOMIC DNA]</scope>
    <source>
        <strain evidence="8 9">CCP-6</strain>
    </source>
</reference>
<keyword evidence="3" id="KW-0998">Cell outer membrane</keyword>
<proteinExistence type="predicted"/>
<dbReference type="InterPro" id="IPR006665">
    <property type="entry name" value="OmpA-like"/>
</dbReference>
<feature type="compositionally biased region" description="Pro residues" evidence="5">
    <location>
        <begin position="97"/>
        <end position="135"/>
    </location>
</feature>
<feature type="chain" id="PRO_5019297608" evidence="6">
    <location>
        <begin position="32"/>
        <end position="324"/>
    </location>
</feature>
<keyword evidence="2 4" id="KW-0472">Membrane</keyword>
<evidence type="ECO:0000313" key="8">
    <source>
        <dbReference type="EMBL" id="RVT98791.1"/>
    </source>
</evidence>
<evidence type="ECO:0000256" key="6">
    <source>
        <dbReference type="SAM" id="SignalP"/>
    </source>
</evidence>
<dbReference type="GO" id="GO:0009279">
    <property type="term" value="C:cell outer membrane"/>
    <property type="evidence" value="ECO:0007669"/>
    <property type="project" value="UniProtKB-SubCell"/>
</dbReference>
<dbReference type="PANTHER" id="PTHR30329:SF21">
    <property type="entry name" value="LIPOPROTEIN YIAD-RELATED"/>
    <property type="match status" value="1"/>
</dbReference>
<evidence type="ECO:0000256" key="4">
    <source>
        <dbReference type="PROSITE-ProRule" id="PRU00473"/>
    </source>
</evidence>
<dbReference type="InterPro" id="IPR050330">
    <property type="entry name" value="Bact_OuterMem_StrucFunc"/>
</dbReference>
<evidence type="ECO:0000259" key="7">
    <source>
        <dbReference type="PROSITE" id="PS51123"/>
    </source>
</evidence>
<organism evidence="8 9">
    <name type="scientific">Rhodovarius crocodyli</name>
    <dbReference type="NCBI Taxonomy" id="1979269"/>
    <lineage>
        <taxon>Bacteria</taxon>
        <taxon>Pseudomonadati</taxon>
        <taxon>Pseudomonadota</taxon>
        <taxon>Alphaproteobacteria</taxon>
        <taxon>Acetobacterales</taxon>
        <taxon>Roseomonadaceae</taxon>
        <taxon>Rhodovarius</taxon>
    </lineage>
</organism>
<gene>
    <name evidence="8" type="ORF">EOD42_01380</name>
</gene>
<evidence type="ECO:0000256" key="1">
    <source>
        <dbReference type="ARBA" id="ARBA00004442"/>
    </source>
</evidence>
<comment type="subcellular location">
    <subcellularLocation>
        <location evidence="1">Cell outer membrane</location>
    </subcellularLocation>
</comment>
<dbReference type="CDD" id="cd07185">
    <property type="entry name" value="OmpA_C-like"/>
    <property type="match status" value="1"/>
</dbReference>